<evidence type="ECO:0000313" key="2">
    <source>
        <dbReference type="EMBL" id="GET39047.1"/>
    </source>
</evidence>
<organism evidence="2 3">
    <name type="scientific">Microseira wollei NIES-4236</name>
    <dbReference type="NCBI Taxonomy" id="2530354"/>
    <lineage>
        <taxon>Bacteria</taxon>
        <taxon>Bacillati</taxon>
        <taxon>Cyanobacteriota</taxon>
        <taxon>Cyanophyceae</taxon>
        <taxon>Oscillatoriophycideae</taxon>
        <taxon>Aerosakkonematales</taxon>
        <taxon>Aerosakkonemataceae</taxon>
        <taxon>Microseira</taxon>
    </lineage>
</organism>
<gene>
    <name evidence="2" type="ORF">MiSe_38080</name>
</gene>
<reference evidence="2" key="1">
    <citation type="submission" date="2019-10" db="EMBL/GenBank/DDBJ databases">
        <title>Draft genome sequece of Microseira wollei NIES-4236.</title>
        <authorList>
            <person name="Yamaguchi H."/>
            <person name="Suzuki S."/>
            <person name="Kawachi M."/>
        </authorList>
    </citation>
    <scope>NUCLEOTIDE SEQUENCE</scope>
    <source>
        <strain evidence="2">NIES-4236</strain>
    </source>
</reference>
<sequence>MNANILFPWQQEELILHTQRILNSFKHWAGHSLIEISGSPIQIAQALFEAPFPVYSHKSEPDPIFNYGNRKALELMQLNWEQLTQMPSRYSAEPIEQEERSRLLNQVTTKGYVTNGRGVRISRTGKR</sequence>
<dbReference type="EMBL" id="BLAY01000057">
    <property type="protein sequence ID" value="GET39047.1"/>
    <property type="molecule type" value="Genomic_DNA"/>
</dbReference>
<dbReference type="Proteomes" id="UP001050975">
    <property type="component" value="Unassembled WGS sequence"/>
</dbReference>
<evidence type="ECO:0000313" key="3">
    <source>
        <dbReference type="Proteomes" id="UP001050975"/>
    </source>
</evidence>
<accession>A0AAV3X875</accession>
<proteinExistence type="predicted"/>
<keyword evidence="3" id="KW-1185">Reference proteome</keyword>
<protein>
    <recommendedName>
        <fullName evidence="1">MEKHLA domain-containing protein</fullName>
    </recommendedName>
</protein>
<name>A0AAV3X875_9CYAN</name>
<dbReference type="InterPro" id="IPR013978">
    <property type="entry name" value="MEKHLA"/>
</dbReference>
<feature type="domain" description="MEKHLA" evidence="1">
    <location>
        <begin position="17"/>
        <end position="127"/>
    </location>
</feature>
<dbReference type="AlphaFoldDB" id="A0AAV3X875"/>
<dbReference type="Pfam" id="PF08670">
    <property type="entry name" value="MEKHLA"/>
    <property type="match status" value="1"/>
</dbReference>
<comment type="caution">
    <text evidence="2">The sequence shown here is derived from an EMBL/GenBank/DDBJ whole genome shotgun (WGS) entry which is preliminary data.</text>
</comment>
<evidence type="ECO:0000259" key="1">
    <source>
        <dbReference type="Pfam" id="PF08670"/>
    </source>
</evidence>